<evidence type="ECO:0000313" key="1">
    <source>
        <dbReference type="EMBL" id="GAN34953.1"/>
    </source>
</evidence>
<evidence type="ECO:0000313" key="2">
    <source>
        <dbReference type="Proteomes" id="UP000032309"/>
    </source>
</evidence>
<organism evidence="1 2">
    <name type="scientific">Candidatus Brocadia sinica JPN1</name>
    <dbReference type="NCBI Taxonomy" id="1197129"/>
    <lineage>
        <taxon>Bacteria</taxon>
        <taxon>Pseudomonadati</taxon>
        <taxon>Planctomycetota</taxon>
        <taxon>Candidatus Brocadiia</taxon>
        <taxon>Candidatus Brocadiales</taxon>
        <taxon>Candidatus Brocadiaceae</taxon>
        <taxon>Candidatus Brocadia</taxon>
    </lineage>
</organism>
<keyword evidence="1" id="KW-0418">Kinase</keyword>
<sequence>MTQKEIEKQNFILWYSLYATEKEIEIARTRNREILDRLLKEYAQEVDKVNRTRHLYERIVQSKGKKTQGFDATLKINCFSR</sequence>
<name>A0ABQ0K1Z0_9BACT</name>
<dbReference type="RefSeq" id="WP_052564904.1">
    <property type="nucleotide sequence ID" value="NZ_BAFN01000001.1"/>
</dbReference>
<dbReference type="Proteomes" id="UP000032309">
    <property type="component" value="Unassembled WGS sequence"/>
</dbReference>
<reference evidence="2" key="1">
    <citation type="journal article" date="2015" name="Genome Announc.">
        <title>Draft Genome Sequence of an Anaerobic Ammonium-Oxidizing Bacterium, "Candidatus Brocadia sinica".</title>
        <authorList>
            <person name="Oshiki M."/>
            <person name="Shinyako-Hata K."/>
            <person name="Satoh H."/>
            <person name="Okabe S."/>
        </authorList>
    </citation>
    <scope>NUCLEOTIDE SEQUENCE [LARGE SCALE GENOMIC DNA]</scope>
    <source>
        <strain evidence="2">JPN1</strain>
    </source>
</reference>
<keyword evidence="2" id="KW-1185">Reference proteome</keyword>
<comment type="caution">
    <text evidence="1">The sequence shown here is derived from an EMBL/GenBank/DDBJ whole genome shotgun (WGS) entry which is preliminary data.</text>
</comment>
<gene>
    <name evidence="1" type="ORF">BROSI_A3497</name>
</gene>
<dbReference type="GO" id="GO:0016301">
    <property type="term" value="F:kinase activity"/>
    <property type="evidence" value="ECO:0007669"/>
    <property type="project" value="UniProtKB-KW"/>
</dbReference>
<dbReference type="EMBL" id="BAFN01000001">
    <property type="protein sequence ID" value="GAN34953.1"/>
    <property type="molecule type" value="Genomic_DNA"/>
</dbReference>
<protein>
    <submittedName>
        <fullName evidence="1">Histidine kinase</fullName>
    </submittedName>
</protein>
<keyword evidence="1" id="KW-0808">Transferase</keyword>
<accession>A0ABQ0K1Z0</accession>
<proteinExistence type="predicted"/>